<accession>A0ABS5YKI7</accession>
<keyword evidence="7" id="KW-0511">Multifunctional enzyme</keyword>
<dbReference type="InterPro" id="IPR042104">
    <property type="entry name" value="PKS_dehydratase_sf"/>
</dbReference>
<dbReference type="CDD" id="cd00833">
    <property type="entry name" value="PKS"/>
    <property type="match status" value="1"/>
</dbReference>
<proteinExistence type="predicted"/>
<organism evidence="13 14">
    <name type="scientific">Paractinoplanes bogorensis</name>
    <dbReference type="NCBI Taxonomy" id="1610840"/>
    <lineage>
        <taxon>Bacteria</taxon>
        <taxon>Bacillati</taxon>
        <taxon>Actinomycetota</taxon>
        <taxon>Actinomycetes</taxon>
        <taxon>Micromonosporales</taxon>
        <taxon>Micromonosporaceae</taxon>
        <taxon>Paractinoplanes</taxon>
    </lineage>
</organism>
<evidence type="ECO:0000256" key="2">
    <source>
        <dbReference type="ARBA" id="ARBA00004792"/>
    </source>
</evidence>
<dbReference type="Pfam" id="PF16197">
    <property type="entry name" value="KAsynt_C_assoc"/>
    <property type="match status" value="1"/>
</dbReference>
<dbReference type="InterPro" id="IPR015083">
    <property type="entry name" value="NorB/c/GfsB-D-like_docking"/>
</dbReference>
<keyword evidence="6" id="KW-0045">Antibiotic biosynthesis</keyword>
<dbReference type="SMART" id="SM00827">
    <property type="entry name" value="PKS_AT"/>
    <property type="match status" value="1"/>
</dbReference>
<comment type="cofactor">
    <cofactor evidence="1">
        <name>pantetheine 4'-phosphate</name>
        <dbReference type="ChEBI" id="CHEBI:47942"/>
    </cofactor>
</comment>
<dbReference type="InterPro" id="IPR057326">
    <property type="entry name" value="KR_dom"/>
</dbReference>
<dbReference type="InterPro" id="IPR020802">
    <property type="entry name" value="TesA-like"/>
</dbReference>
<dbReference type="SMART" id="SM00822">
    <property type="entry name" value="PKS_KR"/>
    <property type="match status" value="1"/>
</dbReference>
<dbReference type="PROSITE" id="PS00012">
    <property type="entry name" value="PHOSPHOPANTETHEINE"/>
    <property type="match status" value="1"/>
</dbReference>
<dbReference type="Gene3D" id="3.30.70.3290">
    <property type="match status" value="1"/>
</dbReference>
<dbReference type="InterPro" id="IPR018201">
    <property type="entry name" value="Ketoacyl_synth_AS"/>
</dbReference>
<sequence length="1980" mass="206185">MPDEQEKLVEYLKWVTADLHETRQKLERAEAGAHEPVAIVGMACRMPGGVTTPEQFWEVVSGDRDVITSFPGDRGWNLDVLAGDAGGHSATLQGGFLFDAAEFDPEFFGISPREALAMDPQQRLLLETSWEAFERAGIDPVSLKGSRTGVFVGTNGQDYGHVLMMSGEDVEGHAGTGTAASVISGRLSYTFGLQGPAVTVDTACSSSLVGMHLASAALRAGECTLALAGGATVMSTAANFAGFTRQGGLAPDGRCKAFSDDADGTGWSEGAGMLVLEKLSDAQRNGHPVLAVLKSSAINQDGASNGLTAPNGPAQVQVIRAALTRAGLTPSDVDAVEAHGTGTVLGDPIEAQALLATYGQGRDKPLKVGAVKSHIGHTQAAAGVAGVIKMVLALKNHQLPRTLHVTEPSTHVDWTAGAVELLTESQPWPVGERPRRAGVSAFGVSGTNAHVIIEEAPASPPSERVVSRTPKVVPWAVSARSAAALDKQIESLRTVSDDPVDVAHSLITTRTLFAHRAVLAAGPGGVTELARGVAARRPLAALFSGQGSQRIGMGRELYDAYPAFAAALDELFARLDPKLREVMWGTSRDLLAETGWTQPALFAVEVALYRLAESWGVVPAFVAGHSIGEVAAAHVAGVLSLDDACKLVTARASLMQALPRGGAMVAIQAAPDEIELTANVSIAAINGPQSVVISGASAEVEEIAAKFEKTKRLSVSHAFHSVLMDPMLDDFRVIVGGLTFHEPQIPVISTGDVTDAEYWVRQVREPVRFADAVAELTERGVTAYVEIGPDATLSGLAARDGAITAPLLRKDRPEEDALLAGLARLHVGGVPVDFAAYLDGTGGRTVELPAYRFDRQRYWPSGGSGFGADPASLGINPAGHPLLGAAVTVAGSGDLVLTGRLSTTAQPWLADHVVGDVILFPGTGFLELAVRAADLAGFARVEGLTLAVPLVLPADRPVAVQVRVSEGRVGIYSQNGDEWVQHATGELAEDEIVPADTSEWPPAGAEPIELDGFYDQLAAHAKLVYGPAFQGVKAAWKRDGEVFADVVLPTAAGGVDEYGLHPALLDAALHPIVFLGEESKGLPFDFRGVSLHTTGATALRVRLTPLPGGEVRVTAVDGRGVPIVSIESLELRTTSRSSAAAVNASFRIDWTASPVPDASVHSTWGVIGTDPLDLSFKIHSAGQTVVAYGDTLAASGSVADVYVVPLIPAPGTDPAVAAHALTRTALEIVLEAVNDDRFQASRVVFVTSGAVLLPGESDVDVAGAAAAGLVRSAQSENPGRFLLADLDKSEMSAAVLPRLLTGEEPQVAVRGGTAYAPRLVPLTGDRPEPRTWDPNGTVLITGGTAGLGADLARHLVNNAGVKHLLLASRRGGASELVGELDATVTVASCDVTDRAAVEALIASVPAEHPLTAVIHAAGVLDDGLVATLSPDRVDPVLAPKADGAWHLHEATAGLDLAVFALYSSVAGLMGGAGQGNYAAANSFLDALAELRHARGLAGTSIAFGPWEPSSGMTAELSAAALERIARSGFPPLTSAQGHAAFDAAVAGTVPAVAALNLSSGGARSASGQVPPLLRSLVAAGPRPVVRADRTAASVRDKLAALDPEARVTFLEQMVVEAAAKLLGHADPADLDPERDFLELGFDSLIAVELRNQLADALSLRLSTSIVFDSRTPAAFARTLVGELQQNPAEAAASDLVVAPKGETVHELFQQAVAEGKSLAGLRLLSAVAALRPSFESPAELEELPQAVTLAEGSREPRLICISSPGASAGVHLYARMAAHLRGKRHVSALPLVGFAPGEPLPATTEAAGRVVAESVLHASDGEPFVLIGHSSGGTLAYFAAGILEQTWGVKPEAVIMLDTLSLRYDDSENINFDATSNNYFTSMDSPAVSMNSARLSAMSHWFVKMTGIGDEPTVPKLMIRCAQEAEGTDFETASSVATSVPADEVREIATHHMAMVMEDAAMTAQMIDEWLTDLSSRSVE</sequence>
<dbReference type="Pfam" id="PF08990">
    <property type="entry name" value="Docking"/>
    <property type="match status" value="1"/>
</dbReference>
<dbReference type="InterPro" id="IPR013968">
    <property type="entry name" value="PKS_KR"/>
</dbReference>
<dbReference type="PANTHER" id="PTHR43775:SF51">
    <property type="entry name" value="INACTIVE PHENOLPHTHIOCEROL SYNTHESIS POLYKETIDE SYNTHASE TYPE I PKS1-RELATED"/>
    <property type="match status" value="1"/>
</dbReference>
<evidence type="ECO:0000256" key="3">
    <source>
        <dbReference type="ARBA" id="ARBA00022450"/>
    </source>
</evidence>
<dbReference type="Pfam" id="PF08659">
    <property type="entry name" value="KR"/>
    <property type="match status" value="1"/>
</dbReference>
<dbReference type="Gene3D" id="3.40.50.720">
    <property type="entry name" value="NAD(P)-binding Rossmann-like Domain"/>
    <property type="match status" value="1"/>
</dbReference>
<dbReference type="SUPFAM" id="SSF53901">
    <property type="entry name" value="Thiolase-like"/>
    <property type="match status" value="1"/>
</dbReference>
<dbReference type="InterPro" id="IPR016036">
    <property type="entry name" value="Malonyl_transacylase_ACP-bd"/>
</dbReference>
<dbReference type="InterPro" id="IPR001031">
    <property type="entry name" value="Thioesterase"/>
</dbReference>
<dbReference type="InterPro" id="IPR050091">
    <property type="entry name" value="PKS_NRPS_Biosynth_Enz"/>
</dbReference>
<dbReference type="Pfam" id="PF22953">
    <property type="entry name" value="SpnB_Rossmann"/>
    <property type="match status" value="1"/>
</dbReference>
<dbReference type="Pfam" id="PF00698">
    <property type="entry name" value="Acyl_transf_1"/>
    <property type="match status" value="1"/>
</dbReference>
<keyword evidence="3" id="KW-0596">Phosphopantetheine</keyword>
<dbReference type="Gene3D" id="1.10.287.1960">
    <property type="match status" value="1"/>
</dbReference>
<dbReference type="Gene3D" id="3.30.70.250">
    <property type="entry name" value="Malonyl-CoA ACP transacylase, ACP-binding"/>
    <property type="match status" value="1"/>
</dbReference>
<dbReference type="InterPro" id="IPR016035">
    <property type="entry name" value="Acyl_Trfase/lysoPLipase"/>
</dbReference>
<dbReference type="RefSeq" id="WP_215785859.1">
    <property type="nucleotide sequence ID" value="NZ_JAHKKG010000003.1"/>
</dbReference>
<dbReference type="Pfam" id="PF21089">
    <property type="entry name" value="PKS_DH_N"/>
    <property type="match status" value="1"/>
</dbReference>
<dbReference type="SUPFAM" id="SSF47336">
    <property type="entry name" value="ACP-like"/>
    <property type="match status" value="1"/>
</dbReference>
<dbReference type="PROSITE" id="PS52004">
    <property type="entry name" value="KS3_2"/>
    <property type="match status" value="1"/>
</dbReference>
<dbReference type="Gene3D" id="3.40.366.10">
    <property type="entry name" value="Malonyl-Coenzyme A Acyl Carrier Protein, domain 2"/>
    <property type="match status" value="1"/>
</dbReference>
<evidence type="ECO:0000256" key="6">
    <source>
        <dbReference type="ARBA" id="ARBA00023194"/>
    </source>
</evidence>
<dbReference type="InterPro" id="IPR049551">
    <property type="entry name" value="PKS_DH_C"/>
</dbReference>
<feature type="active site" description="Proton acceptor; for dehydratase activity" evidence="9">
    <location>
        <position position="912"/>
    </location>
</feature>
<dbReference type="InterPro" id="IPR016039">
    <property type="entry name" value="Thiolase-like"/>
</dbReference>
<dbReference type="SMART" id="SM00824">
    <property type="entry name" value="PKS_TE"/>
    <property type="match status" value="1"/>
</dbReference>
<dbReference type="InterPro" id="IPR036736">
    <property type="entry name" value="ACP-like_sf"/>
</dbReference>
<evidence type="ECO:0000259" key="12">
    <source>
        <dbReference type="PROSITE" id="PS52019"/>
    </source>
</evidence>
<dbReference type="InterPro" id="IPR032821">
    <property type="entry name" value="PKS_assoc"/>
</dbReference>
<comment type="pathway">
    <text evidence="2">Antibiotic biosynthesis.</text>
</comment>
<dbReference type="PROSITE" id="PS52019">
    <property type="entry name" value="PKS_MFAS_DH"/>
    <property type="match status" value="1"/>
</dbReference>
<dbReference type="InterPro" id="IPR020841">
    <property type="entry name" value="PKS_Beta-ketoAc_synthase_dom"/>
</dbReference>
<evidence type="ECO:0000256" key="7">
    <source>
        <dbReference type="ARBA" id="ARBA00023268"/>
    </source>
</evidence>
<dbReference type="SMART" id="SM00825">
    <property type="entry name" value="PKS_KS"/>
    <property type="match status" value="1"/>
</dbReference>
<feature type="region of interest" description="N-terminal hotdog fold" evidence="9">
    <location>
        <begin position="880"/>
        <end position="994"/>
    </location>
</feature>
<dbReference type="InterPro" id="IPR036291">
    <property type="entry name" value="NAD(P)-bd_dom_sf"/>
</dbReference>
<dbReference type="Gene3D" id="3.40.47.10">
    <property type="match status" value="1"/>
</dbReference>
<evidence type="ECO:0000256" key="1">
    <source>
        <dbReference type="ARBA" id="ARBA00001957"/>
    </source>
</evidence>
<keyword evidence="14" id="KW-1185">Reference proteome</keyword>
<evidence type="ECO:0000256" key="9">
    <source>
        <dbReference type="PROSITE-ProRule" id="PRU01363"/>
    </source>
</evidence>
<dbReference type="InterPro" id="IPR014043">
    <property type="entry name" value="Acyl_transferase_dom"/>
</dbReference>
<evidence type="ECO:0000259" key="11">
    <source>
        <dbReference type="PROSITE" id="PS52004"/>
    </source>
</evidence>
<dbReference type="InterPro" id="IPR001227">
    <property type="entry name" value="Ac_transferase_dom_sf"/>
</dbReference>
<feature type="region of interest" description="C-terminal hotdog fold" evidence="9">
    <location>
        <begin position="1005"/>
        <end position="1140"/>
    </location>
</feature>
<dbReference type="InterPro" id="IPR014030">
    <property type="entry name" value="Ketoacyl_synth_N"/>
</dbReference>
<dbReference type="InterPro" id="IPR055123">
    <property type="entry name" value="SpnB-like_Rossmann"/>
</dbReference>
<feature type="domain" description="Carrier" evidence="10">
    <location>
        <begin position="1605"/>
        <end position="1683"/>
    </location>
</feature>
<dbReference type="InterPro" id="IPR049552">
    <property type="entry name" value="PKS_DH_N"/>
</dbReference>
<feature type="domain" description="PKS/mFAS DH" evidence="12">
    <location>
        <begin position="880"/>
        <end position="1140"/>
    </location>
</feature>
<evidence type="ECO:0000256" key="4">
    <source>
        <dbReference type="ARBA" id="ARBA00022553"/>
    </source>
</evidence>
<dbReference type="SUPFAM" id="SSF51735">
    <property type="entry name" value="NAD(P)-binding Rossmann-fold domains"/>
    <property type="match status" value="2"/>
</dbReference>
<dbReference type="CDD" id="cd08956">
    <property type="entry name" value="KR_3_FAS_SDR_x"/>
    <property type="match status" value="1"/>
</dbReference>
<dbReference type="InterPro" id="IPR006162">
    <property type="entry name" value="Ppantetheine_attach_site"/>
</dbReference>
<dbReference type="PANTHER" id="PTHR43775">
    <property type="entry name" value="FATTY ACID SYNTHASE"/>
    <property type="match status" value="1"/>
</dbReference>
<dbReference type="InterPro" id="IPR014031">
    <property type="entry name" value="Ketoacyl_synth_C"/>
</dbReference>
<dbReference type="SMART" id="SM01294">
    <property type="entry name" value="PKS_PP_betabranch"/>
    <property type="match status" value="1"/>
</dbReference>
<dbReference type="Pfam" id="PF14765">
    <property type="entry name" value="PS-DH"/>
    <property type="match status" value="1"/>
</dbReference>
<dbReference type="InterPro" id="IPR020807">
    <property type="entry name" value="PKS_DH"/>
</dbReference>
<dbReference type="PROSITE" id="PS50075">
    <property type="entry name" value="CARRIER"/>
    <property type="match status" value="1"/>
</dbReference>
<dbReference type="SMART" id="SM00823">
    <property type="entry name" value="PKS_PP"/>
    <property type="match status" value="1"/>
</dbReference>
<keyword evidence="5" id="KW-0808">Transferase</keyword>
<dbReference type="Pfam" id="PF02801">
    <property type="entry name" value="Ketoacyl-synt_C"/>
    <property type="match status" value="1"/>
</dbReference>
<dbReference type="InterPro" id="IPR020806">
    <property type="entry name" value="PKS_PP-bd"/>
</dbReference>
<dbReference type="Proteomes" id="UP001519654">
    <property type="component" value="Unassembled WGS sequence"/>
</dbReference>
<dbReference type="Pfam" id="PF00550">
    <property type="entry name" value="PP-binding"/>
    <property type="match status" value="1"/>
</dbReference>
<gene>
    <name evidence="13" type="ORF">KOI35_10005</name>
</gene>
<dbReference type="InterPro" id="IPR029058">
    <property type="entry name" value="AB_hydrolase_fold"/>
</dbReference>
<dbReference type="InterPro" id="IPR049900">
    <property type="entry name" value="PKS_mFAS_DH"/>
</dbReference>
<comment type="caution">
    <text evidence="13">The sequence shown here is derived from an EMBL/GenBank/DDBJ whole genome shotgun (WGS) entry which is preliminary data.</text>
</comment>
<dbReference type="Gene3D" id="1.10.1200.10">
    <property type="entry name" value="ACP-like"/>
    <property type="match status" value="1"/>
</dbReference>
<evidence type="ECO:0000313" key="13">
    <source>
        <dbReference type="EMBL" id="MBU2663841.1"/>
    </source>
</evidence>
<evidence type="ECO:0000259" key="10">
    <source>
        <dbReference type="PROSITE" id="PS50075"/>
    </source>
</evidence>
<feature type="domain" description="Ketosynthase family 3 (KS3)" evidence="11">
    <location>
        <begin position="34"/>
        <end position="455"/>
    </location>
</feature>
<dbReference type="Gene3D" id="3.10.129.110">
    <property type="entry name" value="Polyketide synthase dehydratase"/>
    <property type="match status" value="1"/>
</dbReference>
<dbReference type="SUPFAM" id="SSF52151">
    <property type="entry name" value="FabD/lysophospholipase-like"/>
    <property type="match status" value="1"/>
</dbReference>
<dbReference type="SUPFAM" id="SSF55048">
    <property type="entry name" value="Probable ACP-binding domain of malonyl-CoA ACP transacylase"/>
    <property type="match status" value="1"/>
</dbReference>
<evidence type="ECO:0000313" key="14">
    <source>
        <dbReference type="Proteomes" id="UP001519654"/>
    </source>
</evidence>
<keyword evidence="8" id="KW-0012">Acyltransferase</keyword>
<feature type="active site" description="Proton donor; for dehydratase activity" evidence="9">
    <location>
        <position position="1066"/>
    </location>
</feature>
<dbReference type="EMBL" id="JAHKKG010000003">
    <property type="protein sequence ID" value="MBU2663841.1"/>
    <property type="molecule type" value="Genomic_DNA"/>
</dbReference>
<evidence type="ECO:0000256" key="5">
    <source>
        <dbReference type="ARBA" id="ARBA00022679"/>
    </source>
</evidence>
<dbReference type="SMART" id="SM00826">
    <property type="entry name" value="PKS_DH"/>
    <property type="match status" value="1"/>
</dbReference>
<dbReference type="Pfam" id="PF00109">
    <property type="entry name" value="ketoacyl-synt"/>
    <property type="match status" value="1"/>
</dbReference>
<dbReference type="InterPro" id="IPR009081">
    <property type="entry name" value="PP-bd_ACP"/>
</dbReference>
<dbReference type="SUPFAM" id="SSF53474">
    <property type="entry name" value="alpha/beta-Hydrolases"/>
    <property type="match status" value="1"/>
</dbReference>
<dbReference type="PROSITE" id="PS00606">
    <property type="entry name" value="KS3_1"/>
    <property type="match status" value="1"/>
</dbReference>
<evidence type="ECO:0000256" key="8">
    <source>
        <dbReference type="ARBA" id="ARBA00023315"/>
    </source>
</evidence>
<keyword evidence="4" id="KW-0597">Phosphoprotein</keyword>
<name>A0ABS5YKI7_9ACTN</name>
<reference evidence="13 14" key="1">
    <citation type="submission" date="2021-06" db="EMBL/GenBank/DDBJ databases">
        <title>Actinoplanes lichenicola sp. nov., and Actinoplanes ovalisporus sp. nov., isolated from lichen in Thailand.</title>
        <authorList>
            <person name="Saeng-In P."/>
            <person name="Kanchanasin P."/>
            <person name="Yuki M."/>
            <person name="Kudo T."/>
            <person name="Ohkuma M."/>
            <person name="Phongsopitanun W."/>
            <person name="Tanasupawat S."/>
        </authorList>
    </citation>
    <scope>NUCLEOTIDE SEQUENCE [LARGE SCALE GENOMIC DNA]</scope>
    <source>
        <strain evidence="13 14">NBRC 110975</strain>
    </source>
</reference>
<dbReference type="Pfam" id="PF00975">
    <property type="entry name" value="Thioesterase"/>
    <property type="match status" value="1"/>
</dbReference>
<dbReference type="Gene3D" id="3.40.50.1820">
    <property type="entry name" value="alpha/beta hydrolase"/>
    <property type="match status" value="1"/>
</dbReference>
<protein>
    <submittedName>
        <fullName evidence="13">SDR family NAD(P)-dependent oxidoreductase</fullName>
    </submittedName>
</protein>